<feature type="compositionally biased region" description="Basic and acidic residues" evidence="1">
    <location>
        <begin position="89"/>
        <end position="99"/>
    </location>
</feature>
<feature type="region of interest" description="Disordered" evidence="1">
    <location>
        <begin position="1"/>
        <end position="40"/>
    </location>
</feature>
<proteinExistence type="predicted"/>
<dbReference type="Proteomes" id="UP001084650">
    <property type="component" value="Unassembled WGS sequence"/>
</dbReference>
<name>A0ABT4HQ51_MYCIR</name>
<protein>
    <submittedName>
        <fullName evidence="2">Uncharacterized protein</fullName>
    </submittedName>
</protein>
<evidence type="ECO:0000256" key="1">
    <source>
        <dbReference type="SAM" id="MobiDB-lite"/>
    </source>
</evidence>
<feature type="compositionally biased region" description="Pro residues" evidence="1">
    <location>
        <begin position="12"/>
        <end position="29"/>
    </location>
</feature>
<dbReference type="RefSeq" id="WP_268788081.1">
    <property type="nucleotide sequence ID" value="NZ_JAPQYE010000029.1"/>
</dbReference>
<accession>A0ABT4HQ51</accession>
<evidence type="ECO:0000313" key="2">
    <source>
        <dbReference type="EMBL" id="MCZ0732373.1"/>
    </source>
</evidence>
<evidence type="ECO:0000313" key="3">
    <source>
        <dbReference type="Proteomes" id="UP001084650"/>
    </source>
</evidence>
<keyword evidence="3" id="KW-1185">Reference proteome</keyword>
<feature type="region of interest" description="Disordered" evidence="1">
    <location>
        <begin position="89"/>
        <end position="114"/>
    </location>
</feature>
<gene>
    <name evidence="2" type="ORF">OY187_30425</name>
</gene>
<reference evidence="2" key="1">
    <citation type="submission" date="2022-12" db="EMBL/GenBank/DDBJ databases">
        <title>Whole genome sequence of Mycolicibacterium iranicum strain SBH312.</title>
        <authorList>
            <person name="Jani J."/>
            <person name="Arifin Mustapha Z."/>
            <person name="Ahmed K."/>
            <person name="Kai Ling C."/>
        </authorList>
    </citation>
    <scope>NUCLEOTIDE SEQUENCE</scope>
    <source>
        <strain evidence="2">SBH312</strain>
    </source>
</reference>
<sequence length="251" mass="27149">MRKIRLGGSAPPSGPNPAAPEASTPPPRTASPASRQGPVRGFAAAFRDLVDRKLRELTGQRWAGMSEAQRRAEATRRGARDMARRIERETGRRPAESTIRRHAARGTAPKGVDQARAERQAAIDRAGGLKPFAARAGISQRAAGRWRDAGGTLAPPAGAAVIVVEFTVIGDLFHAGKRGQITPDYDRQLTGQLHLSGEDAEVFVTAYAIEDTETQRDLLSDQITVQVLPDWGGRPGRTMTVKVIEDIRIHD</sequence>
<dbReference type="EMBL" id="JAPQYE010000029">
    <property type="protein sequence ID" value="MCZ0732373.1"/>
    <property type="molecule type" value="Genomic_DNA"/>
</dbReference>
<organism evidence="2 3">
    <name type="scientific">Mycolicibacterium iranicum</name>
    <name type="common">Mycobacterium iranicum</name>
    <dbReference type="NCBI Taxonomy" id="912594"/>
    <lineage>
        <taxon>Bacteria</taxon>
        <taxon>Bacillati</taxon>
        <taxon>Actinomycetota</taxon>
        <taxon>Actinomycetes</taxon>
        <taxon>Mycobacteriales</taxon>
        <taxon>Mycobacteriaceae</taxon>
        <taxon>Mycolicibacterium</taxon>
    </lineage>
</organism>
<comment type="caution">
    <text evidence="2">The sequence shown here is derived from an EMBL/GenBank/DDBJ whole genome shotgun (WGS) entry which is preliminary data.</text>
</comment>